<reference evidence="1 2" key="1">
    <citation type="journal article" date="2011" name="Stand. Genomic Sci.">
        <title>Complete genome sequence of the hyperthermophilic chemolithoautotroph Pyrolobus fumarii type strain (1A).</title>
        <authorList>
            <person name="Anderson I."/>
            <person name="Goker M."/>
            <person name="Nolan M."/>
            <person name="Lucas S."/>
            <person name="Hammon N."/>
            <person name="Deshpande S."/>
            <person name="Cheng J.F."/>
            <person name="Tapia R."/>
            <person name="Han C."/>
            <person name="Goodwin L."/>
            <person name="Pitluck S."/>
            <person name="Huntemann M."/>
            <person name="Liolios K."/>
            <person name="Ivanova N."/>
            <person name="Pagani I."/>
            <person name="Mavromatis K."/>
            <person name="Ovchinikova G."/>
            <person name="Pati A."/>
            <person name="Chen A."/>
            <person name="Palaniappan K."/>
            <person name="Land M."/>
            <person name="Hauser L."/>
            <person name="Brambilla E.M."/>
            <person name="Huber H."/>
            <person name="Yasawong M."/>
            <person name="Rohde M."/>
            <person name="Spring S."/>
            <person name="Abt B."/>
            <person name="Sikorski J."/>
            <person name="Wirth R."/>
            <person name="Detter J.C."/>
            <person name="Woyke T."/>
            <person name="Bristow J."/>
            <person name="Eisen J.A."/>
            <person name="Markowitz V."/>
            <person name="Hugenholtz P."/>
            <person name="Kyrpides N.C."/>
            <person name="Klenk H.P."/>
            <person name="Lapidus A."/>
        </authorList>
    </citation>
    <scope>NUCLEOTIDE SEQUENCE [LARGE SCALE GENOMIC DNA]</scope>
    <source>
        <strain evidence="2">DSM 11204 / 1A</strain>
    </source>
</reference>
<dbReference type="AlphaFoldDB" id="G0ED92"/>
<gene>
    <name evidence="1" type="ordered locus">Pyrfu_1917</name>
</gene>
<protein>
    <submittedName>
        <fullName evidence="1">Transferase</fullName>
    </submittedName>
</protein>
<dbReference type="EMBL" id="CP002838">
    <property type="protein sequence ID" value="AEM39770.1"/>
    <property type="molecule type" value="Genomic_DNA"/>
</dbReference>
<evidence type="ECO:0000313" key="2">
    <source>
        <dbReference type="Proteomes" id="UP000001037"/>
    </source>
</evidence>
<evidence type="ECO:0000313" key="1">
    <source>
        <dbReference type="EMBL" id="AEM39770.1"/>
    </source>
</evidence>
<dbReference type="Proteomes" id="UP000001037">
    <property type="component" value="Chromosome"/>
</dbReference>
<dbReference type="InParanoid" id="G0ED92"/>
<accession>G0ED92</accession>
<name>G0ED92_PYRF1</name>
<sequence length="146" mass="15846">MLTGPGPGKIRVEARLQLCDNGSCRELDAAVYIHVRGWSRARVTHLDVEAPRLEDLVGGAGRGIYVRVVGAPRGIIVVPEGGEWRLVIESSDPTLHVLSVGESCIGFLGGKRGGIFLGLQSPYHKRLERLAEEHHGVAPRAARRRS</sequence>
<dbReference type="eggNOG" id="arCOG10298">
    <property type="taxonomic scope" value="Archaea"/>
</dbReference>
<proteinExistence type="predicted"/>
<keyword evidence="2" id="KW-1185">Reference proteome</keyword>
<dbReference type="HOGENOM" id="CLU_1943930_0_0_2"/>
<keyword evidence="1" id="KW-0808">Transferase</keyword>
<dbReference type="KEGG" id="pfm:Pyrfu_1917"/>
<organism evidence="1 2">
    <name type="scientific">Pyrolobus fumarii (strain DSM 11204 / 1A)</name>
    <dbReference type="NCBI Taxonomy" id="694429"/>
    <lineage>
        <taxon>Archaea</taxon>
        <taxon>Thermoproteota</taxon>
        <taxon>Thermoprotei</taxon>
        <taxon>Desulfurococcales</taxon>
        <taxon>Pyrodictiaceae</taxon>
        <taxon>Pyrolobus</taxon>
    </lineage>
</organism>
<dbReference type="GO" id="GO:0016740">
    <property type="term" value="F:transferase activity"/>
    <property type="evidence" value="ECO:0007669"/>
    <property type="project" value="UniProtKB-KW"/>
</dbReference>